<protein>
    <submittedName>
        <fullName evidence="1">Uncharacterized protein</fullName>
    </submittedName>
</protein>
<organism evidence="1 2">
    <name type="scientific">Auriscalpium vulgare</name>
    <dbReference type="NCBI Taxonomy" id="40419"/>
    <lineage>
        <taxon>Eukaryota</taxon>
        <taxon>Fungi</taxon>
        <taxon>Dikarya</taxon>
        <taxon>Basidiomycota</taxon>
        <taxon>Agaricomycotina</taxon>
        <taxon>Agaricomycetes</taxon>
        <taxon>Russulales</taxon>
        <taxon>Auriscalpiaceae</taxon>
        <taxon>Auriscalpium</taxon>
    </lineage>
</organism>
<evidence type="ECO:0000313" key="2">
    <source>
        <dbReference type="Proteomes" id="UP000814033"/>
    </source>
</evidence>
<keyword evidence="2" id="KW-1185">Reference proteome</keyword>
<proteinExistence type="predicted"/>
<dbReference type="Proteomes" id="UP000814033">
    <property type="component" value="Unassembled WGS sequence"/>
</dbReference>
<comment type="caution">
    <text evidence="1">The sequence shown here is derived from an EMBL/GenBank/DDBJ whole genome shotgun (WGS) entry which is preliminary data.</text>
</comment>
<gene>
    <name evidence="1" type="ORF">FA95DRAFT_1503682</name>
</gene>
<evidence type="ECO:0000313" key="1">
    <source>
        <dbReference type="EMBL" id="KAI0039816.1"/>
    </source>
</evidence>
<accession>A0ACB8R856</accession>
<dbReference type="EMBL" id="MU276260">
    <property type="protein sequence ID" value="KAI0039816.1"/>
    <property type="molecule type" value="Genomic_DNA"/>
</dbReference>
<reference evidence="1" key="2">
    <citation type="journal article" date="2022" name="New Phytol.">
        <title>Evolutionary transition to the ectomycorrhizal habit in the genomes of a hyperdiverse lineage of mushroom-forming fungi.</title>
        <authorList>
            <person name="Looney B."/>
            <person name="Miyauchi S."/>
            <person name="Morin E."/>
            <person name="Drula E."/>
            <person name="Courty P.E."/>
            <person name="Kohler A."/>
            <person name="Kuo A."/>
            <person name="LaButti K."/>
            <person name="Pangilinan J."/>
            <person name="Lipzen A."/>
            <person name="Riley R."/>
            <person name="Andreopoulos W."/>
            <person name="He G."/>
            <person name="Johnson J."/>
            <person name="Nolan M."/>
            <person name="Tritt A."/>
            <person name="Barry K.W."/>
            <person name="Grigoriev I.V."/>
            <person name="Nagy L.G."/>
            <person name="Hibbett D."/>
            <person name="Henrissat B."/>
            <person name="Matheny P.B."/>
            <person name="Labbe J."/>
            <person name="Martin F.M."/>
        </authorList>
    </citation>
    <scope>NUCLEOTIDE SEQUENCE</scope>
    <source>
        <strain evidence="1">FP105234-sp</strain>
    </source>
</reference>
<reference evidence="1" key="1">
    <citation type="submission" date="2021-02" db="EMBL/GenBank/DDBJ databases">
        <authorList>
            <consortium name="DOE Joint Genome Institute"/>
            <person name="Ahrendt S."/>
            <person name="Looney B.P."/>
            <person name="Miyauchi S."/>
            <person name="Morin E."/>
            <person name="Drula E."/>
            <person name="Courty P.E."/>
            <person name="Chicoki N."/>
            <person name="Fauchery L."/>
            <person name="Kohler A."/>
            <person name="Kuo A."/>
            <person name="Labutti K."/>
            <person name="Pangilinan J."/>
            <person name="Lipzen A."/>
            <person name="Riley R."/>
            <person name="Andreopoulos W."/>
            <person name="He G."/>
            <person name="Johnson J."/>
            <person name="Barry K.W."/>
            <person name="Grigoriev I.V."/>
            <person name="Nagy L."/>
            <person name="Hibbett D."/>
            <person name="Henrissat B."/>
            <person name="Matheny P.B."/>
            <person name="Labbe J."/>
            <person name="Martin F."/>
        </authorList>
    </citation>
    <scope>NUCLEOTIDE SEQUENCE</scope>
    <source>
        <strain evidence="1">FP105234-sp</strain>
    </source>
</reference>
<sequence>MPTEYSPCREIAQAPDEEANIALVRQGLLGASPFLPTLAFSLDLLEFYYCLRRRHPSVGTQGFAKVISAFHNALYYPKLQEKLAAAFDVYVDLKERLQKKTDVALNRVGDNWRALNGCPCCGFKQHNEPMLVPARLHAMDGNNSQKRLQGVGHTDEREFFSDYFIPPEQVDTFADEVKGTRRTAPATGPPVPDSANEDSDSLPTSNQPATKCTDSWQAANASAMGKSVTQVFEQTGIFLTTCRHGIVEFVEEMIKSGELAKYALASLDAIMKTYGADQGVGYDIGCSMDSTVRSTSLSERAAAQRLQLLVNAFHGYAHNRACQLKFHPLYRFGIGIEDLETCERIFSWLNIVARNIRHASLYHWRLFLHICLKQWDEDRYANLSKFLLDNYRQSLATIQEYEYELTAFQKLTGFAQDDFERWLIEEAAYLEKAQDEPEEDLQQVAYVENLLSLQKAQEKYGSITTVEFQTYTPADFASGVNLRPAALRARELERRAAQRKLEIAENVVSDLERRLGIEDRWTTTTPAFIVAREAMDKTEFVRAVEQLEGLVVQRLFELAKANISGTGYKMRKHISHAITRCSAAVRKAIDKYNELALLQSPPRPTFKYEDVANLSWLADFELLKESRSDILDRPWSSLANREAATKHFKVLRAREELVRLNVEIARLQAWVDHEDAELSDSARILRASDPLLAAHIDRLRCIRRQVNDNHRKRLQQIFVLPGYTGDVFISVESSTSVDSSLHDDAGDGDDVEIDGDDEVNEEVVRIGDLIESLSVQ</sequence>
<name>A0ACB8R856_9AGAM</name>